<dbReference type="PANTHER" id="PTHR11102">
    <property type="entry name" value="SEL-1-LIKE PROTEIN"/>
    <property type="match status" value="1"/>
</dbReference>
<keyword evidence="3" id="KW-1185">Reference proteome</keyword>
<name>K0TE31_THAOC</name>
<evidence type="ECO:0000256" key="1">
    <source>
        <dbReference type="ARBA" id="ARBA00038101"/>
    </source>
</evidence>
<comment type="caution">
    <text evidence="2">The sequence shown here is derived from an EMBL/GenBank/DDBJ whole genome shotgun (WGS) entry which is preliminary data.</text>
</comment>
<accession>K0TE31</accession>
<evidence type="ECO:0000313" key="3">
    <source>
        <dbReference type="Proteomes" id="UP000266841"/>
    </source>
</evidence>
<protein>
    <submittedName>
        <fullName evidence="2">Uncharacterized protein</fullName>
    </submittedName>
</protein>
<dbReference type="Proteomes" id="UP000266841">
    <property type="component" value="Unassembled WGS sequence"/>
</dbReference>
<gene>
    <name evidence="2" type="ORF">THAOC_01223</name>
</gene>
<dbReference type="InterPro" id="IPR011990">
    <property type="entry name" value="TPR-like_helical_dom_sf"/>
</dbReference>
<dbReference type="OrthoDB" id="2384430at2759"/>
<dbReference type="AlphaFoldDB" id="K0TE31"/>
<dbReference type="Gene3D" id="1.25.40.10">
    <property type="entry name" value="Tetratricopeptide repeat domain"/>
    <property type="match status" value="1"/>
</dbReference>
<dbReference type="EMBL" id="AGNL01001473">
    <property type="protein sequence ID" value="EJK76978.1"/>
    <property type="molecule type" value="Genomic_DNA"/>
</dbReference>
<comment type="similarity">
    <text evidence="1">Belongs to the sel-1 family.</text>
</comment>
<sequence length="191" mass="21215">MAAHKRGMIDCAFCRTPCPETEADTLAMVQARVAKKDPEAINMLGQKYFHGEIGLQKDLKKAVELWTEAAELDSIGALHDLGDVYRLGNGVKQDIAKAAELYEKAAMQGCPLSRHKLGCIEAQKRNFDRAVGHFLISSMMGHKRSLEHIKRAFMAGIATKEQYTHALKGYQDAVEEMKSHDRDEASALIKS</sequence>
<dbReference type="Pfam" id="PF08238">
    <property type="entry name" value="Sel1"/>
    <property type="match status" value="3"/>
</dbReference>
<organism evidence="2 3">
    <name type="scientific">Thalassiosira oceanica</name>
    <name type="common">Marine diatom</name>
    <dbReference type="NCBI Taxonomy" id="159749"/>
    <lineage>
        <taxon>Eukaryota</taxon>
        <taxon>Sar</taxon>
        <taxon>Stramenopiles</taxon>
        <taxon>Ochrophyta</taxon>
        <taxon>Bacillariophyta</taxon>
        <taxon>Coscinodiscophyceae</taxon>
        <taxon>Thalassiosirophycidae</taxon>
        <taxon>Thalassiosirales</taxon>
        <taxon>Thalassiosiraceae</taxon>
        <taxon>Thalassiosira</taxon>
    </lineage>
</organism>
<proteinExistence type="inferred from homology"/>
<dbReference type="PANTHER" id="PTHR11102:SF160">
    <property type="entry name" value="ERAD-ASSOCIATED E3 UBIQUITIN-PROTEIN LIGASE COMPONENT HRD3"/>
    <property type="match status" value="1"/>
</dbReference>
<dbReference type="SUPFAM" id="SSF81901">
    <property type="entry name" value="HCP-like"/>
    <property type="match status" value="1"/>
</dbReference>
<reference evidence="2 3" key="1">
    <citation type="journal article" date="2012" name="Genome Biol.">
        <title>Genome and low-iron response of an oceanic diatom adapted to chronic iron limitation.</title>
        <authorList>
            <person name="Lommer M."/>
            <person name="Specht M."/>
            <person name="Roy A.S."/>
            <person name="Kraemer L."/>
            <person name="Andreson R."/>
            <person name="Gutowska M.A."/>
            <person name="Wolf J."/>
            <person name="Bergner S.V."/>
            <person name="Schilhabel M.B."/>
            <person name="Klostermeier U.C."/>
            <person name="Beiko R.G."/>
            <person name="Rosenstiel P."/>
            <person name="Hippler M."/>
            <person name="Laroche J."/>
        </authorList>
    </citation>
    <scope>NUCLEOTIDE SEQUENCE [LARGE SCALE GENOMIC DNA]</scope>
    <source>
        <strain evidence="2 3">CCMP1005</strain>
    </source>
</reference>
<dbReference type="InterPro" id="IPR006597">
    <property type="entry name" value="Sel1-like"/>
</dbReference>
<dbReference type="eggNOG" id="KOG1550">
    <property type="taxonomic scope" value="Eukaryota"/>
</dbReference>
<dbReference type="SMART" id="SM00671">
    <property type="entry name" value="SEL1"/>
    <property type="match status" value="3"/>
</dbReference>
<evidence type="ECO:0000313" key="2">
    <source>
        <dbReference type="EMBL" id="EJK76978.1"/>
    </source>
</evidence>
<dbReference type="InterPro" id="IPR050767">
    <property type="entry name" value="Sel1_AlgK"/>
</dbReference>